<evidence type="ECO:0000256" key="15">
    <source>
        <dbReference type="ARBA" id="ARBA00051722"/>
    </source>
</evidence>
<gene>
    <name evidence="19" type="ORF">HPB52_019442</name>
</gene>
<dbReference type="InterPro" id="IPR013098">
    <property type="entry name" value="Ig_I-set"/>
</dbReference>
<dbReference type="InterPro" id="IPR013783">
    <property type="entry name" value="Ig-like_fold"/>
</dbReference>
<dbReference type="FunFam" id="2.60.40.10:FF:000032">
    <property type="entry name" value="palladin isoform X1"/>
    <property type="match status" value="1"/>
</dbReference>
<dbReference type="PROSITE" id="PS51885">
    <property type="entry name" value="NEPRILYSIN"/>
    <property type="match status" value="1"/>
</dbReference>
<accession>A0A9D4PE71</accession>
<evidence type="ECO:0000256" key="11">
    <source>
        <dbReference type="ARBA" id="ARBA00023157"/>
    </source>
</evidence>
<feature type="region of interest" description="Disordered" evidence="16">
    <location>
        <begin position="946"/>
        <end position="968"/>
    </location>
</feature>
<keyword evidence="4 17" id="KW-0812">Transmembrane</keyword>
<dbReference type="SUPFAM" id="SSF55486">
    <property type="entry name" value="Metalloproteases ('zincins'), catalytic domain"/>
    <property type="match status" value="1"/>
</dbReference>
<keyword evidence="13" id="KW-0325">Glycoprotein</keyword>
<dbReference type="GO" id="GO:0006508">
    <property type="term" value="P:proteolysis"/>
    <property type="evidence" value="ECO:0007669"/>
    <property type="project" value="InterPro"/>
</dbReference>
<evidence type="ECO:0000256" key="9">
    <source>
        <dbReference type="ARBA" id="ARBA00022989"/>
    </source>
</evidence>
<dbReference type="InterPro" id="IPR003598">
    <property type="entry name" value="Ig_sub2"/>
</dbReference>
<keyword evidence="14" id="KW-0393">Immunoglobulin domain</keyword>
<dbReference type="VEuPathDB" id="VectorBase:RSAN_049293"/>
<dbReference type="FunFam" id="2.60.40.10:FF:000023">
    <property type="entry name" value="receptor-type tyrosine-protein phosphatase delta isoform X2"/>
    <property type="match status" value="1"/>
</dbReference>
<dbReference type="EMBL" id="JABSTV010001255">
    <property type="protein sequence ID" value="KAH7936171.1"/>
    <property type="molecule type" value="Genomic_DNA"/>
</dbReference>
<keyword evidence="5" id="KW-0732">Signal</keyword>
<organism evidence="19 20">
    <name type="scientific">Rhipicephalus sanguineus</name>
    <name type="common">Brown dog tick</name>
    <name type="synonym">Ixodes sanguineus</name>
    <dbReference type="NCBI Taxonomy" id="34632"/>
    <lineage>
        <taxon>Eukaryota</taxon>
        <taxon>Metazoa</taxon>
        <taxon>Ecdysozoa</taxon>
        <taxon>Arthropoda</taxon>
        <taxon>Chelicerata</taxon>
        <taxon>Arachnida</taxon>
        <taxon>Acari</taxon>
        <taxon>Parasitiformes</taxon>
        <taxon>Ixodida</taxon>
        <taxon>Ixodoidea</taxon>
        <taxon>Ixodidae</taxon>
        <taxon>Rhipicephalinae</taxon>
        <taxon>Rhipicephalus</taxon>
        <taxon>Rhipicephalus</taxon>
    </lineage>
</organism>
<evidence type="ECO:0000256" key="1">
    <source>
        <dbReference type="ARBA" id="ARBA00004167"/>
    </source>
</evidence>
<dbReference type="GO" id="GO:0004725">
    <property type="term" value="F:protein tyrosine phosphatase activity"/>
    <property type="evidence" value="ECO:0007669"/>
    <property type="project" value="UniProtKB-EC"/>
</dbReference>
<feature type="domain" description="Ig-like" evidence="18">
    <location>
        <begin position="589"/>
        <end position="676"/>
    </location>
</feature>
<dbReference type="Gene3D" id="1.10.1380.10">
    <property type="entry name" value="Neutral endopeptidase , domain2"/>
    <property type="match status" value="1"/>
</dbReference>
<feature type="region of interest" description="Disordered" evidence="16">
    <location>
        <begin position="798"/>
        <end position="817"/>
    </location>
</feature>
<evidence type="ECO:0000256" key="3">
    <source>
        <dbReference type="ARBA" id="ARBA00013064"/>
    </source>
</evidence>
<evidence type="ECO:0000313" key="19">
    <source>
        <dbReference type="EMBL" id="KAH7936171.1"/>
    </source>
</evidence>
<evidence type="ECO:0000256" key="13">
    <source>
        <dbReference type="ARBA" id="ARBA00023180"/>
    </source>
</evidence>
<keyword evidence="11" id="KW-1015">Disulfide bond</keyword>
<evidence type="ECO:0000256" key="16">
    <source>
        <dbReference type="SAM" id="MobiDB-lite"/>
    </source>
</evidence>
<dbReference type="InterPro" id="IPR003599">
    <property type="entry name" value="Ig_sub"/>
</dbReference>
<dbReference type="InterPro" id="IPR000718">
    <property type="entry name" value="Peptidase_M13"/>
</dbReference>
<evidence type="ECO:0000256" key="5">
    <source>
        <dbReference type="ARBA" id="ARBA00022729"/>
    </source>
</evidence>
<evidence type="ECO:0000256" key="17">
    <source>
        <dbReference type="SAM" id="Phobius"/>
    </source>
</evidence>
<dbReference type="Pfam" id="PF13927">
    <property type="entry name" value="Ig_3"/>
    <property type="match status" value="2"/>
</dbReference>
<dbReference type="AlphaFoldDB" id="A0A9D4PE71"/>
<evidence type="ECO:0000256" key="10">
    <source>
        <dbReference type="ARBA" id="ARBA00023136"/>
    </source>
</evidence>
<feature type="compositionally biased region" description="Polar residues" evidence="16">
    <location>
        <begin position="802"/>
        <end position="812"/>
    </location>
</feature>
<dbReference type="EC" id="3.1.3.48" evidence="3"/>
<keyword evidence="6" id="KW-0677">Repeat</keyword>
<dbReference type="PANTHER" id="PTHR44170:SF6">
    <property type="entry name" value="CONTACTIN"/>
    <property type="match status" value="1"/>
</dbReference>
<dbReference type="FunFam" id="2.60.40.10:FF:000010">
    <property type="entry name" value="receptor-type tyrosine-protein phosphatase delta isoform X1"/>
    <property type="match status" value="1"/>
</dbReference>
<dbReference type="SMART" id="SM00409">
    <property type="entry name" value="IG"/>
    <property type="match status" value="3"/>
</dbReference>
<comment type="subcellular location">
    <subcellularLocation>
        <location evidence="1">Membrane</location>
        <topology evidence="1">Single-pass membrane protein</topology>
    </subcellularLocation>
</comment>
<dbReference type="VEuPathDB" id="VectorBase:RSAN_029284"/>
<dbReference type="InterPro" id="IPR042089">
    <property type="entry name" value="Peptidase_M13_dom_2"/>
</dbReference>
<dbReference type="SUPFAM" id="SSF48726">
    <property type="entry name" value="Immunoglobulin"/>
    <property type="match status" value="3"/>
</dbReference>
<dbReference type="Gene3D" id="2.60.40.10">
    <property type="entry name" value="Immunoglobulins"/>
    <property type="match status" value="3"/>
</dbReference>
<feature type="compositionally biased region" description="Basic and acidic residues" evidence="16">
    <location>
        <begin position="10"/>
        <end position="23"/>
    </location>
</feature>
<reference evidence="19" key="1">
    <citation type="journal article" date="2020" name="Cell">
        <title>Large-Scale Comparative Analyses of Tick Genomes Elucidate Their Genetic Diversity and Vector Capacities.</title>
        <authorList>
            <consortium name="Tick Genome and Microbiome Consortium (TIGMIC)"/>
            <person name="Jia N."/>
            <person name="Wang J."/>
            <person name="Shi W."/>
            <person name="Du L."/>
            <person name="Sun Y."/>
            <person name="Zhan W."/>
            <person name="Jiang J.F."/>
            <person name="Wang Q."/>
            <person name="Zhang B."/>
            <person name="Ji P."/>
            <person name="Bell-Sakyi L."/>
            <person name="Cui X.M."/>
            <person name="Yuan T.T."/>
            <person name="Jiang B.G."/>
            <person name="Yang W.F."/>
            <person name="Lam T.T."/>
            <person name="Chang Q.C."/>
            <person name="Ding S.J."/>
            <person name="Wang X.J."/>
            <person name="Zhu J.G."/>
            <person name="Ruan X.D."/>
            <person name="Zhao L."/>
            <person name="Wei J.T."/>
            <person name="Ye R.Z."/>
            <person name="Que T.C."/>
            <person name="Du C.H."/>
            <person name="Zhou Y.H."/>
            <person name="Cheng J.X."/>
            <person name="Dai P.F."/>
            <person name="Guo W.B."/>
            <person name="Han X.H."/>
            <person name="Huang E.J."/>
            <person name="Li L.F."/>
            <person name="Wei W."/>
            <person name="Gao Y.C."/>
            <person name="Liu J.Z."/>
            <person name="Shao H.Z."/>
            <person name="Wang X."/>
            <person name="Wang C.C."/>
            <person name="Yang T.C."/>
            <person name="Huo Q.B."/>
            <person name="Li W."/>
            <person name="Chen H.Y."/>
            <person name="Chen S.E."/>
            <person name="Zhou L.G."/>
            <person name="Ni X.B."/>
            <person name="Tian J.H."/>
            <person name="Sheng Y."/>
            <person name="Liu T."/>
            <person name="Pan Y.S."/>
            <person name="Xia L.Y."/>
            <person name="Li J."/>
            <person name="Zhao F."/>
            <person name="Cao W.C."/>
        </authorList>
    </citation>
    <scope>NUCLEOTIDE SEQUENCE</scope>
    <source>
        <strain evidence="19">Rsan-2018</strain>
    </source>
</reference>
<evidence type="ECO:0000256" key="12">
    <source>
        <dbReference type="ARBA" id="ARBA00023170"/>
    </source>
</evidence>
<dbReference type="Gene3D" id="3.40.390.10">
    <property type="entry name" value="Collagenase (Catalytic Domain)"/>
    <property type="match status" value="2"/>
</dbReference>
<dbReference type="Pfam" id="PF07679">
    <property type="entry name" value="I-set"/>
    <property type="match status" value="1"/>
</dbReference>
<dbReference type="PROSITE" id="PS50835">
    <property type="entry name" value="IG_LIKE"/>
    <property type="match status" value="3"/>
</dbReference>
<evidence type="ECO:0000256" key="7">
    <source>
        <dbReference type="ARBA" id="ARBA00022801"/>
    </source>
</evidence>
<evidence type="ECO:0000256" key="8">
    <source>
        <dbReference type="ARBA" id="ARBA00022912"/>
    </source>
</evidence>
<keyword evidence="20" id="KW-1185">Reference proteome</keyword>
<dbReference type="InterPro" id="IPR036179">
    <property type="entry name" value="Ig-like_dom_sf"/>
</dbReference>
<feature type="region of interest" description="Disordered" evidence="16">
    <location>
        <begin position="1"/>
        <end position="23"/>
    </location>
</feature>
<evidence type="ECO:0000256" key="14">
    <source>
        <dbReference type="ARBA" id="ARBA00023319"/>
    </source>
</evidence>
<dbReference type="InterPro" id="IPR007110">
    <property type="entry name" value="Ig-like_dom"/>
</dbReference>
<proteinExistence type="inferred from homology"/>
<evidence type="ECO:0000256" key="4">
    <source>
        <dbReference type="ARBA" id="ARBA00022692"/>
    </source>
</evidence>
<comment type="caution">
    <text evidence="19">The sequence shown here is derived from an EMBL/GenBank/DDBJ whole genome shotgun (WGS) entry which is preliminary data.</text>
</comment>
<comment type="similarity">
    <text evidence="2">Belongs to the protein-tyrosine phosphatase family. Receptor class 2A subfamily.</text>
</comment>
<dbReference type="PANTHER" id="PTHR44170">
    <property type="entry name" value="PROTEIN SIDEKICK"/>
    <property type="match status" value="1"/>
</dbReference>
<dbReference type="VEuPathDB" id="VectorBase:RSAN_052261"/>
<feature type="region of interest" description="Disordered" evidence="16">
    <location>
        <begin position="887"/>
        <end position="908"/>
    </location>
</feature>
<evidence type="ECO:0000256" key="6">
    <source>
        <dbReference type="ARBA" id="ARBA00022737"/>
    </source>
</evidence>
<keyword evidence="7" id="KW-0378">Hydrolase</keyword>
<keyword evidence="9 17" id="KW-1133">Transmembrane helix</keyword>
<keyword evidence="10 17" id="KW-0472">Membrane</keyword>
<dbReference type="GO" id="GO:0004222">
    <property type="term" value="F:metalloendopeptidase activity"/>
    <property type="evidence" value="ECO:0007669"/>
    <property type="project" value="InterPro"/>
</dbReference>
<feature type="transmembrane region" description="Helical" evidence="17">
    <location>
        <begin position="37"/>
        <end position="62"/>
    </location>
</feature>
<evidence type="ECO:0000259" key="18">
    <source>
        <dbReference type="PROSITE" id="PS50835"/>
    </source>
</evidence>
<keyword evidence="8" id="KW-0904">Protein phosphatase</keyword>
<protein>
    <recommendedName>
        <fullName evidence="3">protein-tyrosine-phosphatase</fullName>
        <ecNumber evidence="3">3.1.3.48</ecNumber>
    </recommendedName>
</protein>
<feature type="domain" description="Ig-like" evidence="18">
    <location>
        <begin position="488"/>
        <end position="577"/>
    </location>
</feature>
<dbReference type="SMART" id="SM00408">
    <property type="entry name" value="IGc2"/>
    <property type="match status" value="3"/>
</dbReference>
<comment type="catalytic activity">
    <reaction evidence="15">
        <text>O-phospho-L-tyrosyl-[protein] + H2O = L-tyrosyl-[protein] + phosphate</text>
        <dbReference type="Rhea" id="RHEA:10684"/>
        <dbReference type="Rhea" id="RHEA-COMP:10136"/>
        <dbReference type="Rhea" id="RHEA-COMP:20101"/>
        <dbReference type="ChEBI" id="CHEBI:15377"/>
        <dbReference type="ChEBI" id="CHEBI:43474"/>
        <dbReference type="ChEBI" id="CHEBI:46858"/>
        <dbReference type="ChEBI" id="CHEBI:61978"/>
        <dbReference type="EC" id="3.1.3.48"/>
    </reaction>
</comment>
<sequence>MTEIDTQEQPPREEQQHQQQQHEDVVVHNGYSLVSVAATWCAGAILGTLAGVLGFLFVATVATGSLFPSKQRQGPPPPERDDGSVCYSPDCLATAAYLHEKLNPLVEPCRNFPDYVCGRFRGPSSVMEQVLAVHVELSYKYGVSGLLRIQPNVARSLSVELDHEALMASAERVENVTISYLLLLASIAEVKYDVTLLLQWNTLHQSMEQAVAHAWIVSAQSVRAASQAFKQVKDLQFAGVSPNAFADAIEASTPYRREASVYEGRRVVPLLESVWQAFTDIDDLLVWTGWYVLDALAPFVDTLAAKLKSDDKLSFGTSCVTMVSHVMAPAVAALIRLSQVTDKARDQIATMTDVIATCLKGKTTWISPFATPPRLLVGFPPYADSVERLDAFYANFPKSSQNFFADWIAAADERARRLSPDQEHVDVFRMEVDVAADGTVVVPASLFALPFFATGGPPALNVGGLGHLIARRLAERAKRKPDYGTNPPRIVVFPRDQTVVTGQVAVFVCTAIGNPPPQIEWRRNGKRIISRRHTVTEITGGSVLRLYSVRSVKEDATYECLAKNGVGDPARAEFKLTVVEEYQIPRGFPHFKLLPNHQGVERNRSALLPCKAEGDPEPRFSWLRNGIPVDMSSPRYSLAAAGKWTLFCSLHISDAQEEDQGRYECVAENSVGTAISPFANLLVRAVRRVAPYFAIPPESTYEVSPGAALNLTCVAVGSPMPYMRWRKGGVDLTADGEDVVSRSVLVLENVRESANYTCVASSSLGVIEHDSQVIVQEDDDQPQSPTYSQVRDAWADFDNRTDQNATTTSSVLPTDVPLPEDMDVHAPDNLTASVEPPTSTRNSAAVVMPPRVLLLPDTNPFAPLRELEEQNNIEGKSDNASRQARIISTAPNGEKRARGSLLPTPEREYTNVPGDFSHARRASHMLPASAGHQDEDGSWIPVSYRRKQQNRATVAPTPGSGSPRKYPHTVILRPKQPCRIMDEQFMRLDRVITRHISAHLDLSEEDPLPEFTVRYLGRSNQLAVDAAEPEVRNALLAIGSLPLSGKKCPFTHTKRLVKIKSEALFETQET</sequence>
<dbReference type="Proteomes" id="UP000821837">
    <property type="component" value="Unassembled WGS sequence"/>
</dbReference>
<evidence type="ECO:0000313" key="20">
    <source>
        <dbReference type="Proteomes" id="UP000821837"/>
    </source>
</evidence>
<dbReference type="InterPro" id="IPR024079">
    <property type="entry name" value="MetalloPept_cat_dom_sf"/>
</dbReference>
<name>A0A9D4PE71_RHISA</name>
<dbReference type="CDD" id="cd00096">
    <property type="entry name" value="Ig"/>
    <property type="match status" value="1"/>
</dbReference>
<keyword evidence="12" id="KW-0675">Receptor</keyword>
<dbReference type="GO" id="GO:0098609">
    <property type="term" value="P:cell-cell adhesion"/>
    <property type="evidence" value="ECO:0007669"/>
    <property type="project" value="TreeGrafter"/>
</dbReference>
<feature type="domain" description="Ig-like" evidence="18">
    <location>
        <begin position="691"/>
        <end position="774"/>
    </location>
</feature>
<reference evidence="19" key="2">
    <citation type="submission" date="2021-09" db="EMBL/GenBank/DDBJ databases">
        <authorList>
            <person name="Jia N."/>
            <person name="Wang J."/>
            <person name="Shi W."/>
            <person name="Du L."/>
            <person name="Sun Y."/>
            <person name="Zhan W."/>
            <person name="Jiang J."/>
            <person name="Wang Q."/>
            <person name="Zhang B."/>
            <person name="Ji P."/>
            <person name="Sakyi L.B."/>
            <person name="Cui X."/>
            <person name="Yuan T."/>
            <person name="Jiang B."/>
            <person name="Yang W."/>
            <person name="Lam T.T.-Y."/>
            <person name="Chang Q."/>
            <person name="Ding S."/>
            <person name="Wang X."/>
            <person name="Zhu J."/>
            <person name="Ruan X."/>
            <person name="Zhao L."/>
            <person name="Wei J."/>
            <person name="Que T."/>
            <person name="Du C."/>
            <person name="Cheng J."/>
            <person name="Dai P."/>
            <person name="Han X."/>
            <person name="Huang E."/>
            <person name="Gao Y."/>
            <person name="Liu J."/>
            <person name="Shao H."/>
            <person name="Ye R."/>
            <person name="Li L."/>
            <person name="Wei W."/>
            <person name="Wang X."/>
            <person name="Wang C."/>
            <person name="Huo Q."/>
            <person name="Li W."/>
            <person name="Guo W."/>
            <person name="Chen H."/>
            <person name="Chen S."/>
            <person name="Zhou L."/>
            <person name="Zhou L."/>
            <person name="Ni X."/>
            <person name="Tian J."/>
            <person name="Zhou Y."/>
            <person name="Sheng Y."/>
            <person name="Liu T."/>
            <person name="Pan Y."/>
            <person name="Xia L."/>
            <person name="Li J."/>
            <person name="Zhao F."/>
            <person name="Cao W."/>
        </authorList>
    </citation>
    <scope>NUCLEOTIDE SEQUENCE</scope>
    <source>
        <strain evidence="19">Rsan-2018</strain>
        <tissue evidence="19">Larvae</tissue>
    </source>
</reference>
<dbReference type="GO" id="GO:0016020">
    <property type="term" value="C:membrane"/>
    <property type="evidence" value="ECO:0007669"/>
    <property type="project" value="UniProtKB-SubCell"/>
</dbReference>
<evidence type="ECO:0000256" key="2">
    <source>
        <dbReference type="ARBA" id="ARBA00010504"/>
    </source>
</evidence>